<dbReference type="EMBL" id="AKWZ02000004">
    <property type="protein sequence ID" value="EPG75038.1"/>
    <property type="molecule type" value="Genomic_DNA"/>
</dbReference>
<evidence type="ECO:0000313" key="4">
    <source>
        <dbReference type="Proteomes" id="UP000014540"/>
    </source>
</evidence>
<feature type="domain" description="PilZ" evidence="2">
    <location>
        <begin position="293"/>
        <end position="366"/>
    </location>
</feature>
<dbReference type="OrthoDB" id="337669at2"/>
<accession>S3V0S9</accession>
<evidence type="ECO:0000256" key="1">
    <source>
        <dbReference type="SAM" id="Coils"/>
    </source>
</evidence>
<sequence length="389" mass="45643">MDHQQIENRDLILLPSREQRFQAINTYLLNQNLYIKKAPFFFEAVITACFENEDKILVNIPTGISLTKGDPLSFFKAFSKYIQLDCVFIEEAEEYNYFFKLQDLGIATAARKAERIPVPIEVGFASNILTYKSFSDPKQFKIPNIVNDIFAKYQERLHNGRFEHVKVEVFKQNQDPKLEIVKKTLKTLFVEDTSKIESFQYKDPSILNFEGEVNNHLPVIMQKYKDDGIKSELILPIIYKDHRNESIPLGAIWIKNSNHKIAKEDLSELRSSAEEIVDIIRSWNTFRTTASYKIMDISRTGMCVRIQEKKLIETLPKRQKLELDILFKRQKPLPVTAAIRWWNKDEKGYLYLGLEFENQADKEVERKRLEKNLDVLSQQYKRLMSLRAS</sequence>
<proteinExistence type="predicted"/>
<protein>
    <submittedName>
        <fullName evidence="3">PF07614 family protein</fullName>
    </submittedName>
</protein>
<name>S3V0S9_9LEPT</name>
<dbReference type="InterPro" id="IPR011471">
    <property type="entry name" value="DUF1577"/>
</dbReference>
<dbReference type="InterPro" id="IPR009875">
    <property type="entry name" value="PilZ_domain"/>
</dbReference>
<evidence type="ECO:0000313" key="3">
    <source>
        <dbReference type="EMBL" id="EPG75038.1"/>
    </source>
</evidence>
<dbReference type="Proteomes" id="UP000014540">
    <property type="component" value="Unassembled WGS sequence"/>
</dbReference>
<feature type="coiled-coil region" evidence="1">
    <location>
        <begin position="359"/>
        <end position="386"/>
    </location>
</feature>
<dbReference type="AlphaFoldDB" id="S3V0S9"/>
<keyword evidence="4" id="KW-1185">Reference proteome</keyword>
<dbReference type="Pfam" id="PF07238">
    <property type="entry name" value="PilZ"/>
    <property type="match status" value="1"/>
</dbReference>
<evidence type="ECO:0000259" key="2">
    <source>
        <dbReference type="Pfam" id="PF07238"/>
    </source>
</evidence>
<dbReference type="RefSeq" id="WP_016548749.1">
    <property type="nucleotide sequence ID" value="NZ_AKWZ02000004.1"/>
</dbReference>
<gene>
    <name evidence="3" type="ORF">LEP1GSC058_0137</name>
</gene>
<reference evidence="3" key="1">
    <citation type="submission" date="2013-04" db="EMBL/GenBank/DDBJ databases">
        <authorList>
            <person name="Harkins D.M."/>
            <person name="Durkin A.S."/>
            <person name="Selengut J.D."/>
            <person name="Sanka R."/>
            <person name="DePew J."/>
            <person name="Purushe J."/>
            <person name="Ahmed A."/>
            <person name="van der Linden H."/>
            <person name="Goris M.G.A."/>
            <person name="Hartskeerl R.A."/>
            <person name="Vinetz J.M."/>
            <person name="Sutton G.G."/>
            <person name="Nelson W.C."/>
            <person name="Fouts D.E."/>
        </authorList>
    </citation>
    <scope>NUCLEOTIDE SEQUENCE [LARGE SCALE GENOMIC DNA]</scope>
    <source>
        <strain evidence="3">BUT 6</strain>
    </source>
</reference>
<organism evidence="3 4">
    <name type="scientific">Leptospira fainei serovar Hurstbridge str. BUT 6</name>
    <dbReference type="NCBI Taxonomy" id="1193011"/>
    <lineage>
        <taxon>Bacteria</taxon>
        <taxon>Pseudomonadati</taxon>
        <taxon>Spirochaetota</taxon>
        <taxon>Spirochaetia</taxon>
        <taxon>Leptospirales</taxon>
        <taxon>Leptospiraceae</taxon>
        <taxon>Leptospira</taxon>
    </lineage>
</organism>
<dbReference type="Pfam" id="PF07614">
    <property type="entry name" value="DUF1577"/>
    <property type="match status" value="1"/>
</dbReference>
<dbReference type="GO" id="GO:0035438">
    <property type="term" value="F:cyclic-di-GMP binding"/>
    <property type="evidence" value="ECO:0007669"/>
    <property type="project" value="InterPro"/>
</dbReference>
<comment type="caution">
    <text evidence="3">The sequence shown here is derived from an EMBL/GenBank/DDBJ whole genome shotgun (WGS) entry which is preliminary data.</text>
</comment>
<keyword evidence="1" id="KW-0175">Coiled coil</keyword>
<dbReference type="Gene3D" id="2.40.10.220">
    <property type="entry name" value="predicted glycosyltransferase like domains"/>
    <property type="match status" value="1"/>
</dbReference>